<dbReference type="STRING" id="1581557.BN1208_1151"/>
<dbReference type="AlphaFoldDB" id="A0A0D6EWM5"/>
<reference evidence="2" key="1">
    <citation type="submission" date="2014-12" db="EMBL/GenBank/DDBJ databases">
        <authorList>
            <person name="Salcher M.M."/>
        </authorList>
    </citation>
    <scope>NUCLEOTIDE SEQUENCE [LARGE SCALE GENOMIC DNA]</scope>
    <source>
        <strain evidence="2">MMS-10A-171</strain>
    </source>
</reference>
<organism evidence="1 2">
    <name type="scientific">Candidatus Methylopumilus planktonicus</name>
    <dbReference type="NCBI Taxonomy" id="1581557"/>
    <lineage>
        <taxon>Bacteria</taxon>
        <taxon>Pseudomonadati</taxon>
        <taxon>Pseudomonadota</taxon>
        <taxon>Betaproteobacteria</taxon>
        <taxon>Nitrosomonadales</taxon>
        <taxon>Methylophilaceae</taxon>
        <taxon>Candidatus Methylopumilus</taxon>
    </lineage>
</organism>
<protein>
    <recommendedName>
        <fullName evidence="3">DUF721 domain-containing protein</fullName>
    </recommendedName>
</protein>
<dbReference type="HOGENOM" id="CLU_1765858_0_0_4"/>
<dbReference type="RefSeq" id="WP_046488730.1">
    <property type="nucleotide sequence ID" value="NZ_LN827929.1"/>
</dbReference>
<dbReference type="Pfam" id="PF05258">
    <property type="entry name" value="DciA"/>
    <property type="match status" value="1"/>
</dbReference>
<sequence>MKPVNKLLESEVFSLIREKNRSIYGYQKLWSNKAPSKLTPLSHVGGIQDDILTIYVENSGIASKLKFIESTLLKDLNEGIQKEIPFANPIKSLKIKLVIKNSKVTPPRSKSFPAQAKFALENLLNNLEDSPLRHRLIRLIKHHTNAD</sequence>
<evidence type="ECO:0008006" key="3">
    <source>
        <dbReference type="Google" id="ProtNLM"/>
    </source>
</evidence>
<keyword evidence="2" id="KW-1185">Reference proteome</keyword>
<dbReference type="OrthoDB" id="8537936at2"/>
<evidence type="ECO:0000313" key="2">
    <source>
        <dbReference type="Proteomes" id="UP000064007"/>
    </source>
</evidence>
<dbReference type="KEGG" id="mbat:BN1208_1151"/>
<dbReference type="InterPro" id="IPR007922">
    <property type="entry name" value="DciA-like"/>
</dbReference>
<dbReference type="EMBL" id="LN827929">
    <property type="protein sequence ID" value="CEZ20032.1"/>
    <property type="molecule type" value="Genomic_DNA"/>
</dbReference>
<proteinExistence type="predicted"/>
<gene>
    <name evidence="1" type="ORF">BN1208_1151</name>
</gene>
<accession>A0A0D6EWM5</accession>
<name>A0A0D6EWM5_9PROT</name>
<dbReference type="Proteomes" id="UP000064007">
    <property type="component" value="Chromosome 1"/>
</dbReference>
<evidence type="ECO:0000313" key="1">
    <source>
        <dbReference type="EMBL" id="CEZ20032.1"/>
    </source>
</evidence>